<dbReference type="EMBL" id="CADCUJ010000020">
    <property type="protein sequence ID" value="CAA9335110.1"/>
    <property type="molecule type" value="Genomic_DNA"/>
</dbReference>
<name>A0A6J4LK53_9ACTN</name>
<feature type="non-terminal residue" evidence="2">
    <location>
        <position position="160"/>
    </location>
</feature>
<feature type="non-terminal residue" evidence="2">
    <location>
        <position position="1"/>
    </location>
</feature>
<accession>A0A6J4LK53</accession>
<sequence length="160" mass="16984">AARHRLVGPGPAALLARLPGRHHAADRAARPRPARAPQPLPARVRDPRPALRGPLEADADGGARGLGQPLPEQDHPHHRAVGAQRVRGAGVLRRRPARGGSGDHRRRLPGARGRRPHPCSRCSSVPGGPGQPRGLRCGGSGLRRRHRQAGRGESGSRHPL</sequence>
<organism evidence="2">
    <name type="scientific">uncultured Nocardioidaceae bacterium</name>
    <dbReference type="NCBI Taxonomy" id="253824"/>
    <lineage>
        <taxon>Bacteria</taxon>
        <taxon>Bacillati</taxon>
        <taxon>Actinomycetota</taxon>
        <taxon>Actinomycetes</taxon>
        <taxon>Propionibacteriales</taxon>
        <taxon>Nocardioidaceae</taxon>
        <taxon>environmental samples</taxon>
    </lineage>
</organism>
<feature type="compositionally biased region" description="Gly residues" evidence="1">
    <location>
        <begin position="127"/>
        <end position="141"/>
    </location>
</feature>
<evidence type="ECO:0000256" key="1">
    <source>
        <dbReference type="SAM" id="MobiDB-lite"/>
    </source>
</evidence>
<reference evidence="2" key="1">
    <citation type="submission" date="2020-02" db="EMBL/GenBank/DDBJ databases">
        <authorList>
            <person name="Meier V. D."/>
        </authorList>
    </citation>
    <scope>NUCLEOTIDE SEQUENCE</scope>
    <source>
        <strain evidence="2">AVDCRST_MAG72</strain>
    </source>
</reference>
<protein>
    <submittedName>
        <fullName evidence="2">Transcriptional regulator, MarR family</fullName>
    </submittedName>
</protein>
<feature type="region of interest" description="Disordered" evidence="1">
    <location>
        <begin position="1"/>
        <end position="160"/>
    </location>
</feature>
<proteinExistence type="predicted"/>
<evidence type="ECO:0000313" key="2">
    <source>
        <dbReference type="EMBL" id="CAA9335110.1"/>
    </source>
</evidence>
<dbReference type="AlphaFoldDB" id="A0A6J4LK53"/>
<feature type="compositionally biased region" description="Basic residues" evidence="1">
    <location>
        <begin position="104"/>
        <end position="118"/>
    </location>
</feature>
<gene>
    <name evidence="2" type="ORF">AVDCRST_MAG72-484</name>
</gene>